<reference evidence="2 3" key="1">
    <citation type="submission" date="2016-07" db="EMBL/GenBank/DDBJ databases">
        <title>Pervasive Adenine N6-methylation of Active Genes in Fungi.</title>
        <authorList>
            <consortium name="DOE Joint Genome Institute"/>
            <person name="Mondo S.J."/>
            <person name="Dannebaum R.O."/>
            <person name="Kuo R.C."/>
            <person name="Labutti K."/>
            <person name="Haridas S."/>
            <person name="Kuo A."/>
            <person name="Salamov A."/>
            <person name="Ahrendt S.R."/>
            <person name="Lipzen A."/>
            <person name="Sullivan W."/>
            <person name="Andreopoulos W.B."/>
            <person name="Clum A."/>
            <person name="Lindquist E."/>
            <person name="Daum C."/>
            <person name="Ramamoorthy G.K."/>
            <person name="Gryganskyi A."/>
            <person name="Culley D."/>
            <person name="Magnuson J.K."/>
            <person name="James T.Y."/>
            <person name="O'Malley M.A."/>
            <person name="Stajich J.E."/>
            <person name="Spatafora J.W."/>
            <person name="Visel A."/>
            <person name="Grigoriev I.V."/>
        </authorList>
    </citation>
    <scope>NUCLEOTIDE SEQUENCE [LARGE SCALE GENOMIC DNA]</scope>
    <source>
        <strain evidence="2 3">CBS 931.73</strain>
    </source>
</reference>
<evidence type="ECO:0000313" key="3">
    <source>
        <dbReference type="Proteomes" id="UP000193498"/>
    </source>
</evidence>
<evidence type="ECO:0000313" key="2">
    <source>
        <dbReference type="EMBL" id="ORY08104.1"/>
    </source>
</evidence>
<sequence length="242" mass="27446">MIESQCLLCNKEFEDDLASRVGLELDHASYCRCTLCSECIENNNGLSKYCNVCGKEREQSPKQDLIPSPEKALPDPPPYEDIPPQYTGFENFGEATEKSKLVDNGIHYVSDLKKANRLYDNNVIARRYLVIPGYCGPTESKPTLEDELKASVKRFQLVSKCVDPNEAKYYMASNDYSIEDALHAYEVDLKWEREHAHEKAKALPIHQAFSRSSTRHKSSSSQSEQTKSEKSGVWVKILSDLL</sequence>
<dbReference type="InParanoid" id="A0A1Y1ZD54"/>
<protein>
    <submittedName>
        <fullName evidence="2">Uncharacterized protein</fullName>
    </submittedName>
</protein>
<dbReference type="Proteomes" id="UP000193498">
    <property type="component" value="Unassembled WGS sequence"/>
</dbReference>
<evidence type="ECO:0000256" key="1">
    <source>
        <dbReference type="SAM" id="MobiDB-lite"/>
    </source>
</evidence>
<dbReference type="EMBL" id="MCFE01000003">
    <property type="protein sequence ID" value="ORY08104.1"/>
    <property type="molecule type" value="Genomic_DNA"/>
</dbReference>
<organism evidence="2 3">
    <name type="scientific">Basidiobolus meristosporus CBS 931.73</name>
    <dbReference type="NCBI Taxonomy" id="1314790"/>
    <lineage>
        <taxon>Eukaryota</taxon>
        <taxon>Fungi</taxon>
        <taxon>Fungi incertae sedis</taxon>
        <taxon>Zoopagomycota</taxon>
        <taxon>Entomophthoromycotina</taxon>
        <taxon>Basidiobolomycetes</taxon>
        <taxon>Basidiobolales</taxon>
        <taxon>Basidiobolaceae</taxon>
        <taxon>Basidiobolus</taxon>
    </lineage>
</organism>
<comment type="caution">
    <text evidence="2">The sequence shown here is derived from an EMBL/GenBank/DDBJ whole genome shotgun (WGS) entry which is preliminary data.</text>
</comment>
<feature type="region of interest" description="Disordered" evidence="1">
    <location>
        <begin position="206"/>
        <end position="231"/>
    </location>
</feature>
<name>A0A1Y1ZD54_9FUNG</name>
<dbReference type="OrthoDB" id="2107166at2759"/>
<keyword evidence="3" id="KW-1185">Reference proteome</keyword>
<proteinExistence type="predicted"/>
<dbReference type="AlphaFoldDB" id="A0A1Y1ZD54"/>
<accession>A0A1Y1ZD54</accession>
<gene>
    <name evidence="2" type="ORF">K493DRAFT_332448</name>
</gene>